<feature type="transmembrane region" description="Helical" evidence="1">
    <location>
        <begin position="20"/>
        <end position="42"/>
    </location>
</feature>
<protein>
    <submittedName>
        <fullName evidence="3">Alpha/beta hydrolase</fullName>
    </submittedName>
</protein>
<dbReference type="GO" id="GO:0016787">
    <property type="term" value="F:hydrolase activity"/>
    <property type="evidence" value="ECO:0007669"/>
    <property type="project" value="UniProtKB-KW"/>
</dbReference>
<dbReference type="InterPro" id="IPR000073">
    <property type="entry name" value="AB_hydrolase_1"/>
</dbReference>
<feature type="domain" description="AB hydrolase-1" evidence="2">
    <location>
        <begin position="77"/>
        <end position="315"/>
    </location>
</feature>
<dbReference type="PANTHER" id="PTHR43798">
    <property type="entry name" value="MONOACYLGLYCEROL LIPASE"/>
    <property type="match status" value="1"/>
</dbReference>
<dbReference type="PANTHER" id="PTHR43798:SF33">
    <property type="entry name" value="HYDROLASE, PUTATIVE (AFU_ORTHOLOGUE AFUA_2G14860)-RELATED"/>
    <property type="match status" value="1"/>
</dbReference>
<evidence type="ECO:0000313" key="4">
    <source>
        <dbReference type="Proteomes" id="UP000293719"/>
    </source>
</evidence>
<organism evidence="3 4">
    <name type="scientific">Roseitalea porphyridii</name>
    <dbReference type="NCBI Taxonomy" id="1852022"/>
    <lineage>
        <taxon>Bacteria</taxon>
        <taxon>Pseudomonadati</taxon>
        <taxon>Pseudomonadota</taxon>
        <taxon>Alphaproteobacteria</taxon>
        <taxon>Hyphomicrobiales</taxon>
        <taxon>Ahrensiaceae</taxon>
        <taxon>Roseitalea</taxon>
    </lineage>
</organism>
<dbReference type="SUPFAM" id="SSF53474">
    <property type="entry name" value="alpha/beta-Hydrolases"/>
    <property type="match status" value="1"/>
</dbReference>
<evidence type="ECO:0000259" key="2">
    <source>
        <dbReference type="Pfam" id="PF00561"/>
    </source>
</evidence>
<keyword evidence="3" id="KW-0378">Hydrolase</keyword>
<dbReference type="InterPro" id="IPR000639">
    <property type="entry name" value="Epox_hydrolase-like"/>
</dbReference>
<gene>
    <name evidence="3" type="ORF">E0E05_16600</name>
</gene>
<dbReference type="KEGG" id="rpod:E0E05_16600"/>
<evidence type="ECO:0000313" key="3">
    <source>
        <dbReference type="EMBL" id="QBK32058.1"/>
    </source>
</evidence>
<dbReference type="PRINTS" id="PR00111">
    <property type="entry name" value="ABHYDROLASE"/>
</dbReference>
<sequence>MVPAPVGYPCSRKVPIMRIWHAALVLVTLVVIVAAVAVVMAYRSDIGAARARLAAYDVTRIETRSGPLAYAEAGTGPAVLMIHGSGGGYDQGLAMTRPLAERGYRVIAPSRFGYPATPYPQDPSLQAQTDAYVDLLDALGLEDVVVMGGSAGAISAVAFAIDHPERTRALVAVVPAIPIPGQAPVEPWSPLQEKLVRAALRSDFLFWAAITLFPDQVTEAVLATEPALVAAASEGEQARVAAILDAILPVSPRAEGLLHDTAGVSGISLDYAAVTVPTLAISAEDDLYRTDEGARALAEAASDAELIVFADGGHVWVGRNADLFDAIDAFIGGLDEAR</sequence>
<dbReference type="Gene3D" id="3.40.50.1820">
    <property type="entry name" value="alpha/beta hydrolase"/>
    <property type="match status" value="1"/>
</dbReference>
<reference evidence="3 4" key="1">
    <citation type="journal article" date="2017" name="Int. J. Syst. Evol. Microbiol.">
        <title>Roseitalea porphyridii gen. nov., sp. nov., isolated from a red alga, and reclassification of Hoeflea suaedae Chung et al. 2013 as Pseudohoeflea suaedae gen. nov., comb. nov.</title>
        <authorList>
            <person name="Hyeon J.W."/>
            <person name="Jeong S.E."/>
            <person name="Baek K."/>
            <person name="Jeon C.O."/>
        </authorList>
    </citation>
    <scope>NUCLEOTIDE SEQUENCE [LARGE SCALE GENOMIC DNA]</scope>
    <source>
        <strain evidence="3 4">MA7-20</strain>
    </source>
</reference>
<dbReference type="InterPro" id="IPR029058">
    <property type="entry name" value="AB_hydrolase_fold"/>
</dbReference>
<accession>A0A4V1A4B7</accession>
<dbReference type="EMBL" id="CP036532">
    <property type="protein sequence ID" value="QBK32058.1"/>
    <property type="molecule type" value="Genomic_DNA"/>
</dbReference>
<evidence type="ECO:0000256" key="1">
    <source>
        <dbReference type="SAM" id="Phobius"/>
    </source>
</evidence>
<dbReference type="AlphaFoldDB" id="A0A4V1A4B7"/>
<dbReference type="PRINTS" id="PR00412">
    <property type="entry name" value="EPOXHYDRLASE"/>
</dbReference>
<keyword evidence="1" id="KW-0472">Membrane</keyword>
<keyword evidence="1" id="KW-0812">Transmembrane</keyword>
<keyword evidence="4" id="KW-1185">Reference proteome</keyword>
<dbReference type="GO" id="GO:0016020">
    <property type="term" value="C:membrane"/>
    <property type="evidence" value="ECO:0007669"/>
    <property type="project" value="TreeGrafter"/>
</dbReference>
<dbReference type="InterPro" id="IPR050266">
    <property type="entry name" value="AB_hydrolase_sf"/>
</dbReference>
<keyword evidence="1" id="KW-1133">Transmembrane helix</keyword>
<proteinExistence type="predicted"/>
<dbReference type="Pfam" id="PF00561">
    <property type="entry name" value="Abhydrolase_1"/>
    <property type="match status" value="1"/>
</dbReference>
<dbReference type="Proteomes" id="UP000293719">
    <property type="component" value="Chromosome"/>
</dbReference>
<name>A0A4V1A4B7_9HYPH</name>